<accession>A0ABS5TQG3</accession>
<keyword evidence="2" id="KW-0540">Nuclease</keyword>
<dbReference type="Proteomes" id="UP001197247">
    <property type="component" value="Unassembled WGS sequence"/>
</dbReference>
<comment type="caution">
    <text evidence="2">The sequence shown here is derived from an EMBL/GenBank/DDBJ whole genome shotgun (WGS) entry which is preliminary data.</text>
</comment>
<dbReference type="CDD" id="cd06260">
    <property type="entry name" value="DUF820-like"/>
    <property type="match status" value="1"/>
</dbReference>
<organism evidence="2 3">
    <name type="scientific">Kineosporia corallincola</name>
    <dbReference type="NCBI Taxonomy" id="2835133"/>
    <lineage>
        <taxon>Bacteria</taxon>
        <taxon>Bacillati</taxon>
        <taxon>Actinomycetota</taxon>
        <taxon>Actinomycetes</taxon>
        <taxon>Kineosporiales</taxon>
        <taxon>Kineosporiaceae</taxon>
        <taxon>Kineosporia</taxon>
    </lineage>
</organism>
<evidence type="ECO:0000313" key="2">
    <source>
        <dbReference type="EMBL" id="MBT0772604.1"/>
    </source>
</evidence>
<dbReference type="InterPro" id="IPR012296">
    <property type="entry name" value="Nuclease_put_TT1808"/>
</dbReference>
<proteinExistence type="predicted"/>
<dbReference type="InterPro" id="IPR008538">
    <property type="entry name" value="Uma2"/>
</dbReference>
<sequence>MWEKKRAREEQLAYLVPEDVCLAVEVMSPSSRTTDLGAKRDFYREWDTPISWVLDPATQEIHEFGLVDSAQTWLADLDLSSIWPEKPAPQGNSPA</sequence>
<gene>
    <name evidence="2" type="ORF">KIH74_26915</name>
</gene>
<dbReference type="InterPro" id="IPR011335">
    <property type="entry name" value="Restrct_endonuc-II-like"/>
</dbReference>
<feature type="domain" description="Putative restriction endonuclease" evidence="1">
    <location>
        <begin position="8"/>
        <end position="68"/>
    </location>
</feature>
<reference evidence="2 3" key="1">
    <citation type="submission" date="2021-05" db="EMBL/GenBank/DDBJ databases">
        <title>Kineosporia and Streptomyces sp. nov. two new marine actinobacteria isolated from Coral.</title>
        <authorList>
            <person name="Buangrab K."/>
            <person name="Sutthacheep M."/>
            <person name="Yeemin T."/>
            <person name="Harunari E."/>
            <person name="Igarashi Y."/>
            <person name="Kanchanasin P."/>
            <person name="Tanasupawat S."/>
            <person name="Phongsopitanun W."/>
        </authorList>
    </citation>
    <scope>NUCLEOTIDE SEQUENCE [LARGE SCALE GENOMIC DNA]</scope>
    <source>
        <strain evidence="2 3">J2-2</strain>
    </source>
</reference>
<dbReference type="EMBL" id="JAHBAY010000013">
    <property type="protein sequence ID" value="MBT0772604.1"/>
    <property type="molecule type" value="Genomic_DNA"/>
</dbReference>
<dbReference type="Gene3D" id="3.90.1570.10">
    <property type="entry name" value="tt1808, chain A"/>
    <property type="match status" value="1"/>
</dbReference>
<dbReference type="GO" id="GO:0004519">
    <property type="term" value="F:endonuclease activity"/>
    <property type="evidence" value="ECO:0007669"/>
    <property type="project" value="UniProtKB-KW"/>
</dbReference>
<evidence type="ECO:0000313" key="3">
    <source>
        <dbReference type="Proteomes" id="UP001197247"/>
    </source>
</evidence>
<name>A0ABS5TQG3_9ACTN</name>
<dbReference type="Pfam" id="PF05685">
    <property type="entry name" value="Uma2"/>
    <property type="match status" value="1"/>
</dbReference>
<dbReference type="SUPFAM" id="SSF52980">
    <property type="entry name" value="Restriction endonuclease-like"/>
    <property type="match status" value="1"/>
</dbReference>
<keyword evidence="2" id="KW-0255">Endonuclease</keyword>
<keyword evidence="3" id="KW-1185">Reference proteome</keyword>
<keyword evidence="2" id="KW-0378">Hydrolase</keyword>
<dbReference type="RefSeq" id="WP_214159342.1">
    <property type="nucleotide sequence ID" value="NZ_JAHBAY010000013.1"/>
</dbReference>
<evidence type="ECO:0000259" key="1">
    <source>
        <dbReference type="Pfam" id="PF05685"/>
    </source>
</evidence>
<protein>
    <submittedName>
        <fullName evidence="2">Uma2 family endonuclease</fullName>
    </submittedName>
</protein>